<comment type="subcellular location">
    <subcellularLocation>
        <location evidence="2">Cytoplasm</location>
    </subcellularLocation>
    <subcellularLocation>
        <location evidence="1">Nucleus</location>
    </subcellularLocation>
</comment>
<dbReference type="GeneID" id="27697124"/>
<dbReference type="GO" id="GO:1990846">
    <property type="term" value="F:ribonucleoside-diphosphate reductase inhibitor activity"/>
    <property type="evidence" value="ECO:0007669"/>
    <property type="project" value="TreeGrafter"/>
</dbReference>
<protein>
    <submittedName>
        <fullName evidence="7">Uncharacterized protein</fullName>
    </submittedName>
</protein>
<dbReference type="VEuPathDB" id="FungiDB:Z519_04196"/>
<evidence type="ECO:0000256" key="1">
    <source>
        <dbReference type="ARBA" id="ARBA00004123"/>
    </source>
</evidence>
<name>A0A0D2F097_CLAB1</name>
<dbReference type="AlphaFoldDB" id="A0A0D2F097"/>
<dbReference type="InterPro" id="IPR013900">
    <property type="entry name" value="RNR_inhibitor"/>
</dbReference>
<gene>
    <name evidence="7" type="ORF">Z519_04196</name>
</gene>
<organism evidence="7 8">
    <name type="scientific">Cladophialophora bantiana (strain ATCC 10958 / CBS 173.52 / CDC B-1940 / NIH 8579)</name>
    <name type="common">Xylohypha bantiana</name>
    <dbReference type="NCBI Taxonomy" id="1442370"/>
    <lineage>
        <taxon>Eukaryota</taxon>
        <taxon>Fungi</taxon>
        <taxon>Dikarya</taxon>
        <taxon>Ascomycota</taxon>
        <taxon>Pezizomycotina</taxon>
        <taxon>Eurotiomycetes</taxon>
        <taxon>Chaetothyriomycetidae</taxon>
        <taxon>Chaetothyriales</taxon>
        <taxon>Herpotrichiellaceae</taxon>
        <taxon>Cladophialophora</taxon>
    </lineage>
</organism>
<dbReference type="GO" id="GO:0008104">
    <property type="term" value="P:intracellular protein localization"/>
    <property type="evidence" value="ECO:0007669"/>
    <property type="project" value="TreeGrafter"/>
</dbReference>
<sequence length="310" mass="34522">MGLPEDFSTPVPSIESDSPHSKRRRFTPNSLPPIIPVTDNADIENHTFDSPLLLQLCEQAPDQAEIEAGLLQVGMRVRKAVAEGYKTHQKKFTPRPFFDMHRLSPETQAALSAGNADTTNELSPYSAAEVQPISTATFCGVSLAYLSHCSEDWSSPSFTQQSLWSYSTSHKRSYEADSDSDDSQDWQPRTPNLVADAGVHMPVDYFAIDIDTMSDVSPMTQVGDRARQQFNSRRMAMPKSRGRFLQQPETQVPPTSAVNPFANMIVQQPESQLANHLGHKRMMSCGMEAAMDFGEASFLQRREDVEMDCS</sequence>
<dbReference type="EMBL" id="KN846984">
    <property type="protein sequence ID" value="KIW95611.1"/>
    <property type="molecule type" value="Genomic_DNA"/>
</dbReference>
<evidence type="ECO:0000313" key="7">
    <source>
        <dbReference type="EMBL" id="KIW95611.1"/>
    </source>
</evidence>
<proteinExistence type="inferred from homology"/>
<reference evidence="7" key="1">
    <citation type="submission" date="2015-01" db="EMBL/GenBank/DDBJ databases">
        <title>The Genome Sequence of Cladophialophora bantiana CBS 173.52.</title>
        <authorList>
            <consortium name="The Broad Institute Genomics Platform"/>
            <person name="Cuomo C."/>
            <person name="de Hoog S."/>
            <person name="Gorbushina A."/>
            <person name="Stielow B."/>
            <person name="Teixiera M."/>
            <person name="Abouelleil A."/>
            <person name="Chapman S.B."/>
            <person name="Priest M."/>
            <person name="Young S.K."/>
            <person name="Wortman J."/>
            <person name="Nusbaum C."/>
            <person name="Birren B."/>
        </authorList>
    </citation>
    <scope>NUCLEOTIDE SEQUENCE [LARGE SCALE GENOMIC DNA]</scope>
    <source>
        <strain evidence="7">CBS 173.52</strain>
    </source>
</reference>
<comment type="similarity">
    <text evidence="3">Belongs to the DIF1/spd1 family.</text>
</comment>
<evidence type="ECO:0000256" key="6">
    <source>
        <dbReference type="SAM" id="MobiDB-lite"/>
    </source>
</evidence>
<keyword evidence="8" id="KW-1185">Reference proteome</keyword>
<dbReference type="GO" id="GO:0005634">
    <property type="term" value="C:nucleus"/>
    <property type="evidence" value="ECO:0007669"/>
    <property type="project" value="UniProtKB-SubCell"/>
</dbReference>
<evidence type="ECO:0000256" key="2">
    <source>
        <dbReference type="ARBA" id="ARBA00004496"/>
    </source>
</evidence>
<evidence type="ECO:0000256" key="3">
    <source>
        <dbReference type="ARBA" id="ARBA00005459"/>
    </source>
</evidence>
<dbReference type="RefSeq" id="XP_016622280.1">
    <property type="nucleotide sequence ID" value="XM_016761942.1"/>
</dbReference>
<accession>A0A0D2F097</accession>
<dbReference type="PANTHER" id="PTHR28081">
    <property type="entry name" value="DAMAGE-REGULATED IMPORT FACILITATOR 1-RELATED"/>
    <property type="match status" value="1"/>
</dbReference>
<evidence type="ECO:0000256" key="4">
    <source>
        <dbReference type="ARBA" id="ARBA00022490"/>
    </source>
</evidence>
<feature type="region of interest" description="Disordered" evidence="6">
    <location>
        <begin position="1"/>
        <end position="33"/>
    </location>
</feature>
<dbReference type="OrthoDB" id="4072855at2759"/>
<dbReference type="HOGENOM" id="CLU_868833_0_0_1"/>
<dbReference type="PANTHER" id="PTHR28081:SF1">
    <property type="entry name" value="DAMAGE-REGULATED IMPORT FACILITATOR 1"/>
    <property type="match status" value="1"/>
</dbReference>
<keyword evidence="5" id="KW-0539">Nucleus</keyword>
<dbReference type="Pfam" id="PF08591">
    <property type="entry name" value="RNR_inhib"/>
    <property type="match status" value="1"/>
</dbReference>
<evidence type="ECO:0000256" key="5">
    <source>
        <dbReference type="ARBA" id="ARBA00023242"/>
    </source>
</evidence>
<dbReference type="GO" id="GO:0005737">
    <property type="term" value="C:cytoplasm"/>
    <property type="evidence" value="ECO:0007669"/>
    <property type="project" value="UniProtKB-SubCell"/>
</dbReference>
<keyword evidence="4" id="KW-0963">Cytoplasm</keyword>
<dbReference type="Proteomes" id="UP000053789">
    <property type="component" value="Unassembled WGS sequence"/>
</dbReference>
<evidence type="ECO:0000313" key="8">
    <source>
        <dbReference type="Proteomes" id="UP000053789"/>
    </source>
</evidence>